<sequence length="588" mass="60748">MTHRPRLIAAGAATLLAVALGAAPAQASQPKPPLIMDKSEVEVQVLALNDFHGNLLPPTGSGGRVGTVNAGGATYLATHVKNLEATNRNSIVVSAGDLIGASPLLSALFHDEPTIEAMNAIGLDLNAVGNHEFDEGSTELLRMANGGCHPTDGCQDGTPFAGADFDFLAANVVQESTGETLFAPYSIRNFTGAKVAFIGMTLEGTPNIVSAAGIQGLDFRDEADTVNALVPQLQAQGVEAIVVLVHEGGSPTALDINGCAGVSGPIVDIVTRFDPAVDLVVSGHTHQPYNCVIDGIPTTSAYSFGRLVTDIDMRVSRSTKDVTSLTINNRIVTRDVPEDPTIKALIDRYNTLAAPIANRPIGHITGDLTNTNQPDGEQLMGDVIADAQLAATDGPAPEGQAVVAFMNPGGVRAGLSYASGPAGEGDGVVTFGEAFTVQPFGNILQTLTLTGAQIDLLLEQQFCGLNSPFASPTPGFFKVLLPSAGFSYTWDFAVANSPANATCATDPALGAVNPASVSINGVPIDLGASYRVTVNNFLADGGDGFGVLRSGTDRVGGLEDLQAFEAYLQAAEPTGISPPPLTRITRVN</sequence>
<evidence type="ECO:0000259" key="4">
    <source>
        <dbReference type="Pfam" id="PF02872"/>
    </source>
</evidence>
<dbReference type="Gene3D" id="3.90.780.10">
    <property type="entry name" value="5'-Nucleotidase, C-terminal domain"/>
    <property type="match status" value="1"/>
</dbReference>
<dbReference type="EMBL" id="JAUSVB010000005">
    <property type="protein sequence ID" value="MDQ0375070.1"/>
    <property type="molecule type" value="Genomic_DNA"/>
</dbReference>
<dbReference type="PROSITE" id="PS51318">
    <property type="entry name" value="TAT"/>
    <property type="match status" value="1"/>
</dbReference>
<dbReference type="SUPFAM" id="SSF55816">
    <property type="entry name" value="5'-nucleotidase (syn. UDP-sugar hydrolase), C-terminal domain"/>
    <property type="match status" value="1"/>
</dbReference>
<protein>
    <submittedName>
        <fullName evidence="5">5'-nucleotidase</fullName>
        <ecNumber evidence="5">3.1.3.5</ecNumber>
    </submittedName>
</protein>
<comment type="caution">
    <text evidence="5">The sequence shown here is derived from an EMBL/GenBank/DDBJ whole genome shotgun (WGS) entry which is preliminary data.</text>
</comment>
<dbReference type="InterPro" id="IPR036907">
    <property type="entry name" value="5'-Nucleotdase_C_sf"/>
</dbReference>
<dbReference type="GO" id="GO:0008253">
    <property type="term" value="F:5'-nucleotidase activity"/>
    <property type="evidence" value="ECO:0007669"/>
    <property type="project" value="UniProtKB-EC"/>
</dbReference>
<feature type="domain" description="Calcineurin-like phosphoesterase" evidence="3">
    <location>
        <begin position="45"/>
        <end position="288"/>
    </location>
</feature>
<evidence type="ECO:0000256" key="2">
    <source>
        <dbReference type="RuleBase" id="RU362119"/>
    </source>
</evidence>
<keyword evidence="2" id="KW-0547">Nucleotide-binding</keyword>
<organism evidence="5 6">
    <name type="scientific">Cellulomonas humilata</name>
    <dbReference type="NCBI Taxonomy" id="144055"/>
    <lineage>
        <taxon>Bacteria</taxon>
        <taxon>Bacillati</taxon>
        <taxon>Actinomycetota</taxon>
        <taxon>Actinomycetes</taxon>
        <taxon>Micrococcales</taxon>
        <taxon>Cellulomonadaceae</taxon>
        <taxon>Cellulomonas</taxon>
    </lineage>
</organism>
<dbReference type="Proteomes" id="UP001239626">
    <property type="component" value="Unassembled WGS sequence"/>
</dbReference>
<feature type="signal peptide" evidence="2">
    <location>
        <begin position="1"/>
        <end position="27"/>
    </location>
</feature>
<evidence type="ECO:0000313" key="6">
    <source>
        <dbReference type="Proteomes" id="UP001239626"/>
    </source>
</evidence>
<dbReference type="InterPro" id="IPR006179">
    <property type="entry name" value="5_nucleotidase/apyrase"/>
</dbReference>
<feature type="chain" id="PRO_5044954707" evidence="2">
    <location>
        <begin position="28"/>
        <end position="588"/>
    </location>
</feature>
<feature type="domain" description="5'-Nucleotidase C-terminal" evidence="4">
    <location>
        <begin position="360"/>
        <end position="548"/>
    </location>
</feature>
<keyword evidence="1 2" id="KW-0732">Signal</keyword>
<dbReference type="PRINTS" id="PR01607">
    <property type="entry name" value="APYRASEFAMLY"/>
</dbReference>
<dbReference type="InterPro" id="IPR029052">
    <property type="entry name" value="Metallo-depent_PP-like"/>
</dbReference>
<keyword evidence="6" id="KW-1185">Reference proteome</keyword>
<dbReference type="InterPro" id="IPR006311">
    <property type="entry name" value="TAT_signal"/>
</dbReference>
<gene>
    <name evidence="5" type="ORF">J2X26_003400</name>
</gene>
<dbReference type="PANTHER" id="PTHR11575:SF24">
    <property type="entry name" value="5'-NUCLEOTIDASE"/>
    <property type="match status" value="1"/>
</dbReference>
<dbReference type="RefSeq" id="WP_307493883.1">
    <property type="nucleotide sequence ID" value="NZ_JAUSVB010000005.1"/>
</dbReference>
<evidence type="ECO:0000259" key="3">
    <source>
        <dbReference type="Pfam" id="PF00149"/>
    </source>
</evidence>
<proteinExistence type="inferred from homology"/>
<evidence type="ECO:0000256" key="1">
    <source>
        <dbReference type="ARBA" id="ARBA00022729"/>
    </source>
</evidence>
<dbReference type="Pfam" id="PF02872">
    <property type="entry name" value="5_nucleotid_C"/>
    <property type="match status" value="1"/>
</dbReference>
<name>A0ABU0EJ64_9CELL</name>
<keyword evidence="2 5" id="KW-0378">Hydrolase</keyword>
<dbReference type="Pfam" id="PF00149">
    <property type="entry name" value="Metallophos"/>
    <property type="match status" value="1"/>
</dbReference>
<reference evidence="5 6" key="1">
    <citation type="submission" date="2023-07" db="EMBL/GenBank/DDBJ databases">
        <title>Sorghum-associated microbial communities from plants grown in Nebraska, USA.</title>
        <authorList>
            <person name="Schachtman D."/>
        </authorList>
    </citation>
    <scope>NUCLEOTIDE SEQUENCE [LARGE SCALE GENOMIC DNA]</scope>
    <source>
        <strain evidence="5 6">BE332</strain>
    </source>
</reference>
<dbReference type="PANTHER" id="PTHR11575">
    <property type="entry name" value="5'-NUCLEOTIDASE-RELATED"/>
    <property type="match status" value="1"/>
</dbReference>
<comment type="similarity">
    <text evidence="2">Belongs to the 5'-nucleotidase family.</text>
</comment>
<dbReference type="InterPro" id="IPR004843">
    <property type="entry name" value="Calcineurin-like_PHP"/>
</dbReference>
<accession>A0ABU0EJ64</accession>
<dbReference type="EC" id="3.1.3.5" evidence="5"/>
<dbReference type="InterPro" id="IPR008334">
    <property type="entry name" value="5'-Nucleotdase_C"/>
</dbReference>
<evidence type="ECO:0000313" key="5">
    <source>
        <dbReference type="EMBL" id="MDQ0375070.1"/>
    </source>
</evidence>
<dbReference type="Gene3D" id="3.60.21.10">
    <property type="match status" value="1"/>
</dbReference>
<dbReference type="SUPFAM" id="SSF56300">
    <property type="entry name" value="Metallo-dependent phosphatases"/>
    <property type="match status" value="1"/>
</dbReference>